<dbReference type="OrthoDB" id="542298at2759"/>
<feature type="region of interest" description="Disordered" evidence="1">
    <location>
        <begin position="100"/>
        <end position="141"/>
    </location>
</feature>
<evidence type="ECO:0000313" key="3">
    <source>
        <dbReference type="Proteomes" id="UP000006906"/>
    </source>
</evidence>
<keyword evidence="3" id="KW-1185">Reference proteome</keyword>
<name>A0A2K3DNY9_CHLRE</name>
<evidence type="ECO:0000313" key="2">
    <source>
        <dbReference type="EMBL" id="PNW82256.1"/>
    </source>
</evidence>
<dbReference type="PaxDb" id="3055-EDO99604"/>
<dbReference type="Proteomes" id="UP000006906">
    <property type="component" value="Chromosome 6"/>
</dbReference>
<protein>
    <submittedName>
        <fullName evidence="2">Uncharacterized protein</fullName>
    </submittedName>
</protein>
<evidence type="ECO:0000256" key="1">
    <source>
        <dbReference type="SAM" id="MobiDB-lite"/>
    </source>
</evidence>
<proteinExistence type="predicted"/>
<gene>
    <name evidence="2" type="ORF">CHLRE_06g278146v5</name>
</gene>
<dbReference type="ExpressionAtlas" id="A0A2K3DNY9">
    <property type="expression patterns" value="baseline and differential"/>
</dbReference>
<dbReference type="GeneID" id="5723577"/>
<feature type="region of interest" description="Disordered" evidence="1">
    <location>
        <begin position="201"/>
        <end position="234"/>
    </location>
</feature>
<sequence length="327" mass="34393">MRQTRSSAGRHRNAGGRAAQQQQLQLQQQQQQQQREQQRQHEEQLALDSPPCMKQRGKPVMSAERFLLIVRQLQAKANELWEHEQQELQRGAELMVISCAPASPRSPPPQPSFTPKVAGSPTSPTTFHHTNPHAASFEHAGGLLHGPSGLASPSLLPLPLGNHFSSPTWSTGLDSLAQQLGLLPSSTAVDPADEAVAGISSHVHHGHHSQGAQAHHGHGQGQLGNAHGSQGGEVAGAGMGAAGLAHGQLFTSGLGLYADAEALVTLYPPAGSDRAAKARLLEKFEASGTATARQAAGHDPFASLLSGTPRAEDFLGSPSWTPSAAYL</sequence>
<feature type="compositionally biased region" description="Polar residues" evidence="1">
    <location>
        <begin position="120"/>
        <end position="129"/>
    </location>
</feature>
<dbReference type="InParanoid" id="A0A2K3DNY9"/>
<dbReference type="Gramene" id="PNW82256">
    <property type="protein sequence ID" value="PNW82256"/>
    <property type="gene ID" value="CHLRE_06g278146v5"/>
</dbReference>
<dbReference type="KEGG" id="cre:CHLRE_06g278146v5"/>
<organism evidence="2 3">
    <name type="scientific">Chlamydomonas reinhardtii</name>
    <name type="common">Chlamydomonas smithii</name>
    <dbReference type="NCBI Taxonomy" id="3055"/>
    <lineage>
        <taxon>Eukaryota</taxon>
        <taxon>Viridiplantae</taxon>
        <taxon>Chlorophyta</taxon>
        <taxon>core chlorophytes</taxon>
        <taxon>Chlorophyceae</taxon>
        <taxon>CS clade</taxon>
        <taxon>Chlamydomonadales</taxon>
        <taxon>Chlamydomonadaceae</taxon>
        <taxon>Chlamydomonas</taxon>
    </lineage>
</organism>
<dbReference type="EMBL" id="CM008967">
    <property type="protein sequence ID" value="PNW82256.1"/>
    <property type="molecule type" value="Genomic_DNA"/>
</dbReference>
<dbReference type="AlphaFoldDB" id="A0A2K3DNY9"/>
<dbReference type="RefSeq" id="XP_001698019.2">
    <property type="nucleotide sequence ID" value="XM_001697967.2"/>
</dbReference>
<feature type="region of interest" description="Disordered" evidence="1">
    <location>
        <begin position="1"/>
        <end position="58"/>
    </location>
</feature>
<reference evidence="2 3" key="1">
    <citation type="journal article" date="2007" name="Science">
        <title>The Chlamydomonas genome reveals the evolution of key animal and plant functions.</title>
        <authorList>
            <person name="Merchant S.S."/>
            <person name="Prochnik S.E."/>
            <person name="Vallon O."/>
            <person name="Harris E.H."/>
            <person name="Karpowicz S.J."/>
            <person name="Witman G.B."/>
            <person name="Terry A."/>
            <person name="Salamov A."/>
            <person name="Fritz-Laylin L.K."/>
            <person name="Marechal-Drouard L."/>
            <person name="Marshall W.F."/>
            <person name="Qu L.H."/>
            <person name="Nelson D.R."/>
            <person name="Sanderfoot A.A."/>
            <person name="Spalding M.H."/>
            <person name="Kapitonov V.V."/>
            <person name="Ren Q."/>
            <person name="Ferris P."/>
            <person name="Lindquist E."/>
            <person name="Shapiro H."/>
            <person name="Lucas S.M."/>
            <person name="Grimwood J."/>
            <person name="Schmutz J."/>
            <person name="Cardol P."/>
            <person name="Cerutti H."/>
            <person name="Chanfreau G."/>
            <person name="Chen C.L."/>
            <person name="Cognat V."/>
            <person name="Croft M.T."/>
            <person name="Dent R."/>
            <person name="Dutcher S."/>
            <person name="Fernandez E."/>
            <person name="Fukuzawa H."/>
            <person name="Gonzalez-Ballester D."/>
            <person name="Gonzalez-Halphen D."/>
            <person name="Hallmann A."/>
            <person name="Hanikenne M."/>
            <person name="Hippler M."/>
            <person name="Inwood W."/>
            <person name="Jabbari K."/>
            <person name="Kalanon M."/>
            <person name="Kuras R."/>
            <person name="Lefebvre P.A."/>
            <person name="Lemaire S.D."/>
            <person name="Lobanov A.V."/>
            <person name="Lohr M."/>
            <person name="Manuell A."/>
            <person name="Meier I."/>
            <person name="Mets L."/>
            <person name="Mittag M."/>
            <person name="Mittelmeier T."/>
            <person name="Moroney J.V."/>
            <person name="Moseley J."/>
            <person name="Napoli C."/>
            <person name="Nedelcu A.M."/>
            <person name="Niyogi K."/>
            <person name="Novoselov S.V."/>
            <person name="Paulsen I.T."/>
            <person name="Pazour G."/>
            <person name="Purton S."/>
            <person name="Ral J.P."/>
            <person name="Riano-Pachon D.M."/>
            <person name="Riekhof W."/>
            <person name="Rymarquis L."/>
            <person name="Schroda M."/>
            <person name="Stern D."/>
            <person name="Umen J."/>
            <person name="Willows R."/>
            <person name="Wilson N."/>
            <person name="Zimmer S.L."/>
            <person name="Allmer J."/>
            <person name="Balk J."/>
            <person name="Bisova K."/>
            <person name="Chen C.J."/>
            <person name="Elias M."/>
            <person name="Gendler K."/>
            <person name="Hauser C."/>
            <person name="Lamb M.R."/>
            <person name="Ledford H."/>
            <person name="Long J.C."/>
            <person name="Minagawa J."/>
            <person name="Page M.D."/>
            <person name="Pan J."/>
            <person name="Pootakham W."/>
            <person name="Roje S."/>
            <person name="Rose A."/>
            <person name="Stahlberg E."/>
            <person name="Terauchi A.M."/>
            <person name="Yang P."/>
            <person name="Ball S."/>
            <person name="Bowler C."/>
            <person name="Dieckmann C.L."/>
            <person name="Gladyshev V.N."/>
            <person name="Green P."/>
            <person name="Jorgensen R."/>
            <person name="Mayfield S."/>
            <person name="Mueller-Roeber B."/>
            <person name="Rajamani S."/>
            <person name="Sayre R.T."/>
            <person name="Brokstein P."/>
            <person name="Dubchak I."/>
            <person name="Goodstein D."/>
            <person name="Hornick L."/>
            <person name="Huang Y.W."/>
            <person name="Jhaveri J."/>
            <person name="Luo Y."/>
            <person name="Martinez D."/>
            <person name="Ngau W.C."/>
            <person name="Otillar B."/>
            <person name="Poliakov A."/>
            <person name="Porter A."/>
            <person name="Szajkowski L."/>
            <person name="Werner G."/>
            <person name="Zhou K."/>
            <person name="Grigoriev I.V."/>
            <person name="Rokhsar D.S."/>
            <person name="Grossman A.R."/>
        </authorList>
    </citation>
    <scope>NUCLEOTIDE SEQUENCE [LARGE SCALE GENOMIC DNA]</scope>
    <source>
        <strain evidence="3">CC-503</strain>
    </source>
</reference>
<accession>A0A2K3DNY9</accession>
<feature type="compositionally biased region" description="Low complexity" evidence="1">
    <location>
        <begin position="17"/>
        <end position="35"/>
    </location>
</feature>